<feature type="domain" description="WDR36/Utp21 C-terminal" evidence="3">
    <location>
        <begin position="961"/>
        <end position="1175"/>
    </location>
</feature>
<feature type="region of interest" description="Disordered" evidence="2">
    <location>
        <begin position="885"/>
        <end position="917"/>
    </location>
</feature>
<name>A0A6A6P2A6_9PEZI</name>
<dbReference type="Gene3D" id="2.130.10.10">
    <property type="entry name" value="YVTN repeat-like/Quinoprotein amine dehydrogenase"/>
    <property type="match status" value="2"/>
</dbReference>
<evidence type="ECO:0000313" key="6">
    <source>
        <dbReference type="Proteomes" id="UP000799766"/>
    </source>
</evidence>
<accession>A0A6A6P2A6</accession>
<dbReference type="GO" id="GO:0034388">
    <property type="term" value="C:Pwp2p-containing subcomplex of 90S preribosome"/>
    <property type="evidence" value="ECO:0007669"/>
    <property type="project" value="TreeGrafter"/>
</dbReference>
<evidence type="ECO:0000259" key="3">
    <source>
        <dbReference type="Pfam" id="PF04192"/>
    </source>
</evidence>
<dbReference type="PROSITE" id="PS50294">
    <property type="entry name" value="WD_REPEATS_REGION"/>
    <property type="match status" value="1"/>
</dbReference>
<feature type="region of interest" description="Disordered" evidence="2">
    <location>
        <begin position="1"/>
        <end position="44"/>
    </location>
</feature>
<feature type="region of interest" description="Disordered" evidence="2">
    <location>
        <begin position="141"/>
        <end position="165"/>
    </location>
</feature>
<organism evidence="5 6">
    <name type="scientific">Lineolata rhizophorae</name>
    <dbReference type="NCBI Taxonomy" id="578093"/>
    <lineage>
        <taxon>Eukaryota</taxon>
        <taxon>Fungi</taxon>
        <taxon>Dikarya</taxon>
        <taxon>Ascomycota</taxon>
        <taxon>Pezizomycotina</taxon>
        <taxon>Dothideomycetes</taxon>
        <taxon>Dothideomycetes incertae sedis</taxon>
        <taxon>Lineolatales</taxon>
        <taxon>Lineolataceae</taxon>
        <taxon>Lineolata</taxon>
    </lineage>
</organism>
<reference evidence="5" key="1">
    <citation type="journal article" date="2020" name="Stud. Mycol.">
        <title>101 Dothideomycetes genomes: a test case for predicting lifestyles and emergence of pathogens.</title>
        <authorList>
            <person name="Haridas S."/>
            <person name="Albert R."/>
            <person name="Binder M."/>
            <person name="Bloem J."/>
            <person name="Labutti K."/>
            <person name="Salamov A."/>
            <person name="Andreopoulos B."/>
            <person name="Baker S."/>
            <person name="Barry K."/>
            <person name="Bills G."/>
            <person name="Bluhm B."/>
            <person name="Cannon C."/>
            <person name="Castanera R."/>
            <person name="Culley D."/>
            <person name="Daum C."/>
            <person name="Ezra D."/>
            <person name="Gonzalez J."/>
            <person name="Henrissat B."/>
            <person name="Kuo A."/>
            <person name="Liang C."/>
            <person name="Lipzen A."/>
            <person name="Lutzoni F."/>
            <person name="Magnuson J."/>
            <person name="Mondo S."/>
            <person name="Nolan M."/>
            <person name="Ohm R."/>
            <person name="Pangilinan J."/>
            <person name="Park H.-J."/>
            <person name="Ramirez L."/>
            <person name="Alfaro M."/>
            <person name="Sun H."/>
            <person name="Tritt A."/>
            <person name="Yoshinaga Y."/>
            <person name="Zwiers L.-H."/>
            <person name="Turgeon B."/>
            <person name="Goodwin S."/>
            <person name="Spatafora J."/>
            <person name="Crous P."/>
            <person name="Grigoriev I."/>
        </authorList>
    </citation>
    <scope>NUCLEOTIDE SEQUENCE</scope>
    <source>
        <strain evidence="5">ATCC 16933</strain>
    </source>
</reference>
<dbReference type="Pfam" id="PF04192">
    <property type="entry name" value="Utp21"/>
    <property type="match status" value="1"/>
</dbReference>
<dbReference type="SMART" id="SM00320">
    <property type="entry name" value="WD40"/>
    <property type="match status" value="9"/>
</dbReference>
<dbReference type="Pfam" id="PF25168">
    <property type="entry name" value="Beta-prop_WDR36-Utp21_2nd"/>
    <property type="match status" value="1"/>
</dbReference>
<evidence type="ECO:0000259" key="4">
    <source>
        <dbReference type="Pfam" id="PF25171"/>
    </source>
</evidence>
<dbReference type="Proteomes" id="UP000799766">
    <property type="component" value="Unassembled WGS sequence"/>
</dbReference>
<evidence type="ECO:0000256" key="1">
    <source>
        <dbReference type="PROSITE-ProRule" id="PRU00221"/>
    </source>
</evidence>
<feature type="domain" description="WDR36/Utp21 N-terminal" evidence="4">
    <location>
        <begin position="76"/>
        <end position="416"/>
    </location>
</feature>
<dbReference type="Pfam" id="PF25171">
    <property type="entry name" value="Beta-prop_WDR36-Utp21_1st"/>
    <property type="match status" value="1"/>
</dbReference>
<dbReference type="InterPro" id="IPR007319">
    <property type="entry name" value="WDR36/Utp21_C"/>
</dbReference>
<keyword evidence="1" id="KW-0853">WD repeat</keyword>
<feature type="repeat" description="WD" evidence="1">
    <location>
        <begin position="382"/>
        <end position="413"/>
    </location>
</feature>
<dbReference type="PROSITE" id="PS50082">
    <property type="entry name" value="WD_REPEATS_2"/>
    <property type="match status" value="2"/>
</dbReference>
<feature type="region of interest" description="Disordered" evidence="2">
    <location>
        <begin position="754"/>
        <end position="789"/>
    </location>
</feature>
<dbReference type="GO" id="GO:0006364">
    <property type="term" value="P:rRNA processing"/>
    <property type="evidence" value="ECO:0007669"/>
    <property type="project" value="InterPro"/>
</dbReference>
<feature type="compositionally biased region" description="Low complexity" evidence="2">
    <location>
        <begin position="364"/>
        <end position="381"/>
    </location>
</feature>
<dbReference type="GO" id="GO:0032040">
    <property type="term" value="C:small-subunit processome"/>
    <property type="evidence" value="ECO:0007669"/>
    <property type="project" value="InterPro"/>
</dbReference>
<dbReference type="OrthoDB" id="10250769at2759"/>
<dbReference type="AlphaFoldDB" id="A0A6A6P2A6"/>
<gene>
    <name evidence="5" type="ORF">BDY21DRAFT_385659</name>
</gene>
<feature type="compositionally biased region" description="Basic and acidic residues" evidence="2">
    <location>
        <begin position="13"/>
        <end position="35"/>
    </location>
</feature>
<keyword evidence="6" id="KW-1185">Reference proteome</keyword>
<dbReference type="SUPFAM" id="SSF50998">
    <property type="entry name" value="Quinoprotein alcohol dehydrogenase-like"/>
    <property type="match status" value="1"/>
</dbReference>
<feature type="region of interest" description="Disordered" evidence="2">
    <location>
        <begin position="355"/>
        <end position="391"/>
    </location>
</feature>
<feature type="region of interest" description="Disordered" evidence="2">
    <location>
        <begin position="990"/>
        <end position="1035"/>
    </location>
</feature>
<dbReference type="InterPro" id="IPR059157">
    <property type="entry name" value="WDR36-Utp21_N"/>
</dbReference>
<evidence type="ECO:0000313" key="5">
    <source>
        <dbReference type="EMBL" id="KAF2458009.1"/>
    </source>
</evidence>
<sequence length="1178" mass="122538">MPSAVTEAAALTTRHDAEPVSKRPRTDAPVEKQRDAPPVPSIGRSKIFAPYRTIGLVSPTSVPFTTLPLGKKTFQITTSVGRALQTYDLRRGLNLVFVTRPQTPEPITATTAWKDSVLAAWSADSRDPHAARGIWVFKRGKKTAELPPPPPSDTPASGGGIEDSNSTLPEAVTELLAFGAWIVAASATRLDVWRAATLAHHATLRPPRTGADRLGRVLSPGCCCATNMPTFLNKVFVGRRDGAVEIWNVATARLVYTLRPAESPAWGGVAALVPSPALSLLAVGYDGGAVVVVDVRADRTLLRFDAGRGGASCISFRTDGLGAGPDGRAAGVMATAGASSGDVALWDLNGGGRKMGVLRGAHNPPSSSSSSSSPASPPSDSTTGPDGGISKIEFLPGQPVLVSSSRDNSLKTWIFDTVPFSPVPRALHARAGHAGPVSALLFPPPESDGAPDGGAKWILSAGGSRDRSLWAWSLRRDGQSAELSQGPVRRKARKMGGATGGGGAPGLDELKAPTITCLACSLNRDGGIGAMPGKQAIWGKGGGGKKGKGGRDAQSATEIANATGWESVVTGHEGDRFARTWFWGRKRAGRWALETGDGADVSSVSVTACGTFAVVGSAGGAIDVFNLQSGLHRQRYPPRLTPKQAQRLRAHLASKGENLLEGEAQKFERGMGRHSKAVNGLAVDPLNRTLMSGGADGKLKFWNFGSGVLEHEISLPTPIAALRYHASADLVAVSGDDGFVRVFDATTKKLVREFKGPSSTSSLSPNKPPTAPSQTSLKQPHPPSSAAPTDFIFSPTAHQLLAAYAQPVPHLRVWDVPSARLVDVLPFVRRCNALAFAATGEYLATAHEGERGIGIWTNTALFAHVPLRALKEAEVDASLRRAARAAEGERKNAGRKKNAGTPPTALPQAPTASGEGGMGAVAAALAEAKDGPAEATAAEGRQDAWEDAEAVADEVPTPQLNQLDDALTTLSLIPRPRWLGLVQLDALRARNRPAQPPKKPEKAPFFLPALEQPGQPAPAASASASASAPAPAPLRSSRISSLDAGALAAAAAARGAAPDALAPLLRGFAGSGDPGPLCGRLAGLAPAAADLAIRGLDPAAAAAAGPGGASELVLFVDALTERLRRRRDYELVRGCMAGRRTLRVALGEWREVQKGEAERLGRLVGFCGGVLGWIRGAV</sequence>
<feature type="region of interest" description="Disordered" evidence="2">
    <location>
        <begin position="480"/>
        <end position="507"/>
    </location>
</feature>
<feature type="compositionally biased region" description="Low complexity" evidence="2">
    <location>
        <begin position="899"/>
        <end position="913"/>
    </location>
</feature>
<protein>
    <submittedName>
        <fullName evidence="5">Utp21 specific WD40 associated putative domain-containing protein</fullName>
    </submittedName>
</protein>
<dbReference type="InterPro" id="IPR001680">
    <property type="entry name" value="WD40_rpt"/>
</dbReference>
<dbReference type="EMBL" id="MU001679">
    <property type="protein sequence ID" value="KAF2458009.1"/>
    <property type="molecule type" value="Genomic_DNA"/>
</dbReference>
<dbReference type="PANTHER" id="PTHR22840:SF12">
    <property type="entry name" value="WD REPEAT-CONTAINING PROTEIN 36"/>
    <property type="match status" value="1"/>
</dbReference>
<feature type="repeat" description="WD" evidence="1">
    <location>
        <begin position="671"/>
        <end position="712"/>
    </location>
</feature>
<dbReference type="InterPro" id="IPR015943">
    <property type="entry name" value="WD40/YVTN_repeat-like_dom_sf"/>
</dbReference>
<evidence type="ECO:0000256" key="2">
    <source>
        <dbReference type="SAM" id="MobiDB-lite"/>
    </source>
</evidence>
<proteinExistence type="predicted"/>
<dbReference type="PANTHER" id="PTHR22840">
    <property type="entry name" value="WD REPEAT-CONTAINING PROTEIN 36"/>
    <property type="match status" value="1"/>
</dbReference>
<feature type="compositionally biased region" description="Low complexity" evidence="2">
    <location>
        <begin position="1017"/>
        <end position="1029"/>
    </location>
</feature>
<dbReference type="InterPro" id="IPR011047">
    <property type="entry name" value="Quinoprotein_ADH-like_sf"/>
</dbReference>